<keyword evidence="5" id="KW-1185">Reference proteome</keyword>
<dbReference type="AlphaFoldDB" id="A0A5N6ZVB7"/>
<sequence>MEVTSDNHVAIIVIAAVVGLIWSILMIVIRIFLRIVGVVQTSVTLHAVHNGIGKQEDLLAPDEADTGLKTLLGELFRSLSQRRSVGYRNHGTLEPLITVIAWYSPHPTFHQKSAFVRWTVVETGNMLIELLIPGLIIMVLWNLQARFKTKITILVAFSAQLLVAIPTIFRLILLHEMTTEDIRNNRTFAIANTVVLTEITMHFSLMAATFPCLRKFLQAFDTNMGATTHMITDPDDPKHTGSNGSYGPRSLDQPSRGKGTSFEHWSRNNNRYNRKYQPHTVTTVSAGVSDPGDSPEGDERLQRQRTRNNDMDSGSVESDDSQLAIIRRTQHWEVTVELRGN</sequence>
<dbReference type="EMBL" id="ML737735">
    <property type="protein sequence ID" value="KAE8361462.1"/>
    <property type="molecule type" value="Genomic_DNA"/>
</dbReference>
<accession>A0A5N6ZVB7</accession>
<evidence type="ECO:0000256" key="1">
    <source>
        <dbReference type="SAM" id="MobiDB-lite"/>
    </source>
</evidence>
<feature type="domain" description="Rhodopsin" evidence="3">
    <location>
        <begin position="118"/>
        <end position="218"/>
    </location>
</feature>
<feature type="compositionally biased region" description="Basic and acidic residues" evidence="1">
    <location>
        <begin position="297"/>
        <end position="310"/>
    </location>
</feature>
<feature type="transmembrane region" description="Helical" evidence="2">
    <location>
        <begin position="127"/>
        <end position="145"/>
    </location>
</feature>
<organism evidence="4 5">
    <name type="scientific">Aspergillus caelatus</name>
    <dbReference type="NCBI Taxonomy" id="61420"/>
    <lineage>
        <taxon>Eukaryota</taxon>
        <taxon>Fungi</taxon>
        <taxon>Dikarya</taxon>
        <taxon>Ascomycota</taxon>
        <taxon>Pezizomycotina</taxon>
        <taxon>Eurotiomycetes</taxon>
        <taxon>Eurotiomycetidae</taxon>
        <taxon>Eurotiales</taxon>
        <taxon>Aspergillaceae</taxon>
        <taxon>Aspergillus</taxon>
        <taxon>Aspergillus subgen. Circumdati</taxon>
    </lineage>
</organism>
<evidence type="ECO:0000256" key="2">
    <source>
        <dbReference type="SAM" id="Phobius"/>
    </source>
</evidence>
<keyword evidence="2" id="KW-0472">Membrane</keyword>
<dbReference type="RefSeq" id="XP_031924543.1">
    <property type="nucleotide sequence ID" value="XM_032070815.1"/>
</dbReference>
<feature type="transmembrane region" description="Helical" evidence="2">
    <location>
        <begin position="12"/>
        <end position="33"/>
    </location>
</feature>
<dbReference type="OrthoDB" id="3918601at2759"/>
<evidence type="ECO:0000313" key="5">
    <source>
        <dbReference type="Proteomes" id="UP000326268"/>
    </source>
</evidence>
<dbReference type="Pfam" id="PF20684">
    <property type="entry name" value="Fung_rhodopsin"/>
    <property type="match status" value="1"/>
</dbReference>
<protein>
    <recommendedName>
        <fullName evidence="3">Rhodopsin domain-containing protein</fullName>
    </recommendedName>
</protein>
<proteinExistence type="predicted"/>
<evidence type="ECO:0000313" key="4">
    <source>
        <dbReference type="EMBL" id="KAE8361462.1"/>
    </source>
</evidence>
<dbReference type="InterPro" id="IPR049326">
    <property type="entry name" value="Rhodopsin_dom_fungi"/>
</dbReference>
<dbReference type="PANTHER" id="PTHR39614">
    <property type="entry name" value="INTEGRAL MEMBRANE PROTEIN"/>
    <property type="match status" value="1"/>
</dbReference>
<keyword evidence="2" id="KW-1133">Transmembrane helix</keyword>
<dbReference type="PANTHER" id="PTHR39614:SF2">
    <property type="entry name" value="INTEGRAL MEMBRANE PROTEIN"/>
    <property type="match status" value="1"/>
</dbReference>
<dbReference type="Proteomes" id="UP000326268">
    <property type="component" value="Unassembled WGS sequence"/>
</dbReference>
<name>A0A5N6ZVB7_9EURO</name>
<reference evidence="4 5" key="1">
    <citation type="submission" date="2019-04" db="EMBL/GenBank/DDBJ databases">
        <title>Friends and foes A comparative genomics studyof 23 Aspergillus species from section Flavi.</title>
        <authorList>
            <consortium name="DOE Joint Genome Institute"/>
            <person name="Kjaerbolling I."/>
            <person name="Vesth T."/>
            <person name="Frisvad J.C."/>
            <person name="Nybo J.L."/>
            <person name="Theobald S."/>
            <person name="Kildgaard S."/>
            <person name="Isbrandt T."/>
            <person name="Kuo A."/>
            <person name="Sato A."/>
            <person name="Lyhne E.K."/>
            <person name="Kogle M.E."/>
            <person name="Wiebenga A."/>
            <person name="Kun R.S."/>
            <person name="Lubbers R.J."/>
            <person name="Makela M.R."/>
            <person name="Barry K."/>
            <person name="Chovatia M."/>
            <person name="Clum A."/>
            <person name="Daum C."/>
            <person name="Haridas S."/>
            <person name="He G."/>
            <person name="LaButti K."/>
            <person name="Lipzen A."/>
            <person name="Mondo S."/>
            <person name="Riley R."/>
            <person name="Salamov A."/>
            <person name="Simmons B.A."/>
            <person name="Magnuson J.K."/>
            <person name="Henrissat B."/>
            <person name="Mortensen U.H."/>
            <person name="Larsen T.O."/>
            <person name="Devries R.P."/>
            <person name="Grigoriev I.V."/>
            <person name="Machida M."/>
            <person name="Baker S.E."/>
            <person name="Andersen M.R."/>
        </authorList>
    </citation>
    <scope>NUCLEOTIDE SEQUENCE [LARGE SCALE GENOMIC DNA]</scope>
    <source>
        <strain evidence="4 5">CBS 763.97</strain>
    </source>
</reference>
<gene>
    <name evidence="4" type="ORF">BDV27DRAFT_147816</name>
</gene>
<feature type="region of interest" description="Disordered" evidence="1">
    <location>
        <begin position="228"/>
        <end position="322"/>
    </location>
</feature>
<keyword evidence="2" id="KW-0812">Transmembrane</keyword>
<evidence type="ECO:0000259" key="3">
    <source>
        <dbReference type="Pfam" id="PF20684"/>
    </source>
</evidence>
<dbReference type="GeneID" id="43655261"/>
<feature type="transmembrane region" description="Helical" evidence="2">
    <location>
        <begin position="151"/>
        <end position="173"/>
    </location>
</feature>